<dbReference type="RefSeq" id="WP_340235075.1">
    <property type="nucleotide sequence ID" value="NZ_JBBEWC010000003.1"/>
</dbReference>
<reference evidence="3" key="1">
    <citation type="journal article" date="2019" name="Int. J. Syst. Evol. Microbiol.">
        <title>The Global Catalogue of Microorganisms (GCM) 10K type strain sequencing project: providing services to taxonomists for standard genome sequencing and annotation.</title>
        <authorList>
            <consortium name="The Broad Institute Genomics Platform"/>
            <consortium name="The Broad Institute Genome Sequencing Center for Infectious Disease"/>
            <person name="Wu L."/>
            <person name="Ma J."/>
        </authorList>
    </citation>
    <scope>NUCLEOTIDE SEQUENCE [LARGE SCALE GENOMIC DNA]</scope>
    <source>
        <strain evidence="3">KCTC 52344</strain>
    </source>
</reference>
<gene>
    <name evidence="2" type="ORF">ACFSR2_08520</name>
</gene>
<sequence length="402" mass="46286">MDAWKQLVNTALLGTEKLPLNPEALPSRIQEKLINADKTDPESYFMKAATLMLAYQKAGEQADTSVMPAIVPAEEETLPYCSPNALVVLKKLLSQQNQHLSLISFWAETCIANNWIIPPDILVAVLDLGADKKARFIRDKIRKIIGKRGEWMVQFNENWQYALPLYEDKLWQEGRIAERREAFAVIRHLEPSKAFEWLKAVWAEETAKDRKDFLLMFEKNISLGEEDFLQEVKAALMADKNLEKAINKEILGIVEMLLQRIEKLKQKNQTVAEKSGFLSGLFKKIVPSAMSDIEKEFLAEVKWQNYDETNKKLEQLGHLSWSAEFSQRVLEGIKPDQTNYYQVNYYAPLILELCRCLHPQTANYLNGITQSNSNDWQFNQYKERVVNPLLGAFDTIAEIEQL</sequence>
<keyword evidence="1" id="KW-0175">Coiled coil</keyword>
<protein>
    <submittedName>
        <fullName evidence="2">DUF5691 domain-containing protein</fullName>
    </submittedName>
</protein>
<dbReference type="EMBL" id="JBHULC010000008">
    <property type="protein sequence ID" value="MFD2520923.1"/>
    <property type="molecule type" value="Genomic_DNA"/>
</dbReference>
<feature type="coiled-coil region" evidence="1">
    <location>
        <begin position="247"/>
        <end position="274"/>
    </location>
</feature>
<dbReference type="Pfam" id="PF18944">
    <property type="entry name" value="DUF5691"/>
    <property type="match status" value="1"/>
</dbReference>
<dbReference type="Proteomes" id="UP001597510">
    <property type="component" value="Unassembled WGS sequence"/>
</dbReference>
<evidence type="ECO:0000313" key="2">
    <source>
        <dbReference type="EMBL" id="MFD2520923.1"/>
    </source>
</evidence>
<evidence type="ECO:0000313" key="3">
    <source>
        <dbReference type="Proteomes" id="UP001597510"/>
    </source>
</evidence>
<keyword evidence="3" id="KW-1185">Reference proteome</keyword>
<comment type="caution">
    <text evidence="2">The sequence shown here is derived from an EMBL/GenBank/DDBJ whole genome shotgun (WGS) entry which is preliminary data.</text>
</comment>
<organism evidence="2 3">
    <name type="scientific">Emticicia soli</name>
    <dbReference type="NCBI Taxonomy" id="2027878"/>
    <lineage>
        <taxon>Bacteria</taxon>
        <taxon>Pseudomonadati</taxon>
        <taxon>Bacteroidota</taxon>
        <taxon>Cytophagia</taxon>
        <taxon>Cytophagales</taxon>
        <taxon>Leadbetterellaceae</taxon>
        <taxon>Emticicia</taxon>
    </lineage>
</organism>
<evidence type="ECO:0000256" key="1">
    <source>
        <dbReference type="SAM" id="Coils"/>
    </source>
</evidence>
<proteinExistence type="predicted"/>
<dbReference type="InterPro" id="IPR043746">
    <property type="entry name" value="DUF5691"/>
</dbReference>
<accession>A0ABW5J707</accession>
<name>A0ABW5J707_9BACT</name>